<keyword evidence="2" id="KW-1185">Reference proteome</keyword>
<dbReference type="AlphaFoldDB" id="A0A0P0P169"/>
<proteinExistence type="predicted"/>
<evidence type="ECO:0000313" key="1">
    <source>
        <dbReference type="EMBL" id="ALL14247.1"/>
    </source>
</evidence>
<dbReference type="RefSeq" id="WP_062148501.1">
    <property type="nucleotide sequence ID" value="NZ_CP013002.1"/>
</dbReference>
<evidence type="ECO:0000313" key="2">
    <source>
        <dbReference type="Proteomes" id="UP000056905"/>
    </source>
</evidence>
<organism evidence="1 2">
    <name type="scientific">Caulobacter henricii</name>
    <dbReference type="NCBI Taxonomy" id="69395"/>
    <lineage>
        <taxon>Bacteria</taxon>
        <taxon>Pseudomonadati</taxon>
        <taxon>Pseudomonadota</taxon>
        <taxon>Alphaproteobacteria</taxon>
        <taxon>Caulobacterales</taxon>
        <taxon>Caulobacteraceae</taxon>
        <taxon>Caulobacter</taxon>
    </lineage>
</organism>
<dbReference type="InterPro" id="IPR018691">
    <property type="entry name" value="DUF2188"/>
</dbReference>
<dbReference type="OrthoDB" id="7596641at2"/>
<name>A0A0P0P169_9CAUL</name>
<dbReference type="KEGG" id="chq:AQ619_13355"/>
<sequence length="81" mass="8824">MTDITYTIVEHDGGWAYKLGEVFSETYPSHAAALSAAQRAAAEQEVSGETTGITYEDTQGQWHEEVAAGDDRPTTHVVDRP</sequence>
<protein>
    <recommendedName>
        <fullName evidence="3">DUF2188 domain-containing protein</fullName>
    </recommendedName>
</protein>
<accession>A0A0P0P169</accession>
<dbReference type="Proteomes" id="UP000056905">
    <property type="component" value="Chromosome"/>
</dbReference>
<dbReference type="STRING" id="69395.AQ619_13355"/>
<dbReference type="Pfam" id="PF09954">
    <property type="entry name" value="DUF2188"/>
    <property type="match status" value="1"/>
</dbReference>
<evidence type="ECO:0008006" key="3">
    <source>
        <dbReference type="Google" id="ProtNLM"/>
    </source>
</evidence>
<reference evidence="1 2" key="1">
    <citation type="submission" date="2015-10" db="EMBL/GenBank/DDBJ databases">
        <title>Conservation of the essential genome among Caulobacter and Brevundimonas species.</title>
        <authorList>
            <person name="Scott D."/>
            <person name="Ely B."/>
        </authorList>
    </citation>
    <scope>NUCLEOTIDE SEQUENCE [LARGE SCALE GENOMIC DNA]</scope>
    <source>
        <strain evidence="1 2">CB4</strain>
    </source>
</reference>
<dbReference type="EMBL" id="CP013002">
    <property type="protein sequence ID" value="ALL14247.1"/>
    <property type="molecule type" value="Genomic_DNA"/>
</dbReference>
<gene>
    <name evidence="1" type="ORF">AQ619_13355</name>
</gene>